<keyword evidence="4" id="KW-1185">Reference proteome</keyword>
<feature type="transmembrane region" description="Helical" evidence="2">
    <location>
        <begin position="84"/>
        <end position="104"/>
    </location>
</feature>
<feature type="transmembrane region" description="Helical" evidence="2">
    <location>
        <begin position="318"/>
        <end position="336"/>
    </location>
</feature>
<feature type="transmembrane region" description="Helical" evidence="2">
    <location>
        <begin position="110"/>
        <end position="129"/>
    </location>
</feature>
<feature type="region of interest" description="Disordered" evidence="1">
    <location>
        <begin position="344"/>
        <end position="364"/>
    </location>
</feature>
<evidence type="ECO:0000313" key="3">
    <source>
        <dbReference type="EMBL" id="GIE70393.1"/>
    </source>
</evidence>
<gene>
    <name evidence="3" type="ORF">Apa02nite_065010</name>
</gene>
<proteinExistence type="predicted"/>
<organism evidence="3 4">
    <name type="scientific">Actinoplanes palleronii</name>
    <dbReference type="NCBI Taxonomy" id="113570"/>
    <lineage>
        <taxon>Bacteria</taxon>
        <taxon>Bacillati</taxon>
        <taxon>Actinomycetota</taxon>
        <taxon>Actinomycetes</taxon>
        <taxon>Micromonosporales</taxon>
        <taxon>Micromonosporaceae</taxon>
        <taxon>Actinoplanes</taxon>
    </lineage>
</organism>
<keyword evidence="2" id="KW-0472">Membrane</keyword>
<dbReference type="RefSeq" id="WP_203828417.1">
    <property type="nucleotide sequence ID" value="NZ_BAAATY010000030.1"/>
</dbReference>
<name>A0ABQ4BIA4_9ACTN</name>
<comment type="caution">
    <text evidence="3">The sequence shown here is derived from an EMBL/GenBank/DDBJ whole genome shotgun (WGS) entry which is preliminary data.</text>
</comment>
<feature type="transmembrane region" description="Helical" evidence="2">
    <location>
        <begin position="141"/>
        <end position="163"/>
    </location>
</feature>
<feature type="compositionally biased region" description="Polar residues" evidence="1">
    <location>
        <begin position="345"/>
        <end position="355"/>
    </location>
</feature>
<sequence>MMKTFDRWEFRARIALGDRGIEYHEASPLIDDARAHVEESGTDPWQSLGSPEEFAAEVAAARPATQARRDTQGRTSADHLSNGLFLLAVNGVPASLVAIGVRGLMLPLTVSGTLGTVLLMATMLVLVAAPGALRAAGRPRLANGSFAAAAMLFVATVATFAWLPRERFGAIPTLVPLVVSLALCWLLTRPARAPKQAAGHQAVFGSGPADLARSGSSADTAGPAEPEAWFARLHGLLAGRFDVPADRATDLVEQARAHVTAAGTTPREEFPSLAEYARDLAEQEPERRAAWWRRPAAARFAVLFWLAVYTVSAAIDGVWWQTITGAVTLACLALAFRESLFGTDSRATQPGPSQPDSEEARDTI</sequence>
<keyword evidence="2" id="KW-0812">Transmembrane</keyword>
<reference evidence="3 4" key="1">
    <citation type="submission" date="2021-01" db="EMBL/GenBank/DDBJ databases">
        <title>Whole genome shotgun sequence of Actinoplanes palleronii NBRC 14916.</title>
        <authorList>
            <person name="Komaki H."/>
            <person name="Tamura T."/>
        </authorList>
    </citation>
    <scope>NUCLEOTIDE SEQUENCE [LARGE SCALE GENOMIC DNA]</scope>
    <source>
        <strain evidence="3 4">NBRC 14916</strain>
    </source>
</reference>
<dbReference type="Proteomes" id="UP000624709">
    <property type="component" value="Unassembled WGS sequence"/>
</dbReference>
<evidence type="ECO:0000256" key="1">
    <source>
        <dbReference type="SAM" id="MobiDB-lite"/>
    </source>
</evidence>
<accession>A0ABQ4BIA4</accession>
<keyword evidence="2" id="KW-1133">Transmembrane helix</keyword>
<feature type="transmembrane region" description="Helical" evidence="2">
    <location>
        <begin position="296"/>
        <end position="312"/>
    </location>
</feature>
<feature type="transmembrane region" description="Helical" evidence="2">
    <location>
        <begin position="169"/>
        <end position="188"/>
    </location>
</feature>
<evidence type="ECO:0000256" key="2">
    <source>
        <dbReference type="SAM" id="Phobius"/>
    </source>
</evidence>
<protein>
    <submittedName>
        <fullName evidence="3">Uncharacterized protein</fullName>
    </submittedName>
</protein>
<evidence type="ECO:0000313" key="4">
    <source>
        <dbReference type="Proteomes" id="UP000624709"/>
    </source>
</evidence>
<dbReference type="EMBL" id="BOMS01000102">
    <property type="protein sequence ID" value="GIE70393.1"/>
    <property type="molecule type" value="Genomic_DNA"/>
</dbReference>